<dbReference type="Proteomes" id="UP000321790">
    <property type="component" value="Unassembled WGS sequence"/>
</dbReference>
<dbReference type="SUPFAM" id="SSF48452">
    <property type="entry name" value="TPR-like"/>
    <property type="match status" value="1"/>
</dbReference>
<dbReference type="Pfam" id="PF14322">
    <property type="entry name" value="SusD-like_3"/>
    <property type="match status" value="1"/>
</dbReference>
<feature type="signal peptide" evidence="6">
    <location>
        <begin position="1"/>
        <end position="22"/>
    </location>
</feature>
<evidence type="ECO:0000259" key="8">
    <source>
        <dbReference type="Pfam" id="PF14322"/>
    </source>
</evidence>
<evidence type="ECO:0000256" key="2">
    <source>
        <dbReference type="ARBA" id="ARBA00006275"/>
    </source>
</evidence>
<dbReference type="GO" id="GO:0009279">
    <property type="term" value="C:cell outer membrane"/>
    <property type="evidence" value="ECO:0007669"/>
    <property type="project" value="UniProtKB-SubCell"/>
</dbReference>
<comment type="similarity">
    <text evidence="2">Belongs to the SusD family.</text>
</comment>
<dbReference type="OrthoDB" id="5694214at2"/>
<evidence type="ECO:0000313" key="10">
    <source>
        <dbReference type="Proteomes" id="UP000321790"/>
    </source>
</evidence>
<dbReference type="AlphaFoldDB" id="A0A5C7ABV9"/>
<dbReference type="InterPro" id="IPR033985">
    <property type="entry name" value="SusD-like_N"/>
</dbReference>
<evidence type="ECO:0000313" key="9">
    <source>
        <dbReference type="EMBL" id="TXE06290.1"/>
    </source>
</evidence>
<reference evidence="10" key="1">
    <citation type="submission" date="2019-08" db="EMBL/GenBank/DDBJ databases">
        <title>Seonamhaeicola sediminis sp. nov., isolated from marine sediment.</title>
        <authorList>
            <person name="Cao W.R."/>
        </authorList>
    </citation>
    <scope>NUCLEOTIDE SEQUENCE [LARGE SCALE GENOMIC DNA]</scope>
    <source>
        <strain evidence="10">Gy8</strain>
    </source>
</reference>
<evidence type="ECO:0000256" key="6">
    <source>
        <dbReference type="SAM" id="SignalP"/>
    </source>
</evidence>
<evidence type="ECO:0000256" key="5">
    <source>
        <dbReference type="ARBA" id="ARBA00023237"/>
    </source>
</evidence>
<feature type="domain" description="RagB/SusD" evidence="7">
    <location>
        <begin position="280"/>
        <end position="596"/>
    </location>
</feature>
<comment type="caution">
    <text evidence="9">The sequence shown here is derived from an EMBL/GenBank/DDBJ whole genome shotgun (WGS) entry which is preliminary data.</text>
</comment>
<sequence length="596" mass="67339">MMKHIKIVFFIALSALTLAGCAEDYLEKEPLNKISSAAVFENEGYTEALLYDIYSYMPNGFGWESTGHKARGYGRRSFLDCTTDIIANKSGYVEAWRYVEAGQSATQSWEFSNWNENYTAIFECNTLIEGINGSSLSNSPKMQLIKSEARFLRAFFYFDLVRRYGGVPLITEVPDISNVETLYRARTAESEIYDFINTEFTEVVEMLPLAKNINAAGSKWGRVCKEAVWGFHGRMLLHAKRYAESATMSKKVIDAVNSGESDREMAADYEALFISKGNNKEVLFEILFDGVNKGGTVDNFSRPPSNRGSWGGQHNPTEDLVASYELANGLPATIENGHDPQNPYVNRDPRLSQTVLHHGSTFFGRTYDFAWVYDNSNNTWGPIANTDAPHAQGLATITGYYLRKFMDPDVAVGDFGMSSQSWIVLRLGEVYLNYAEAQNEAAGPDQSVYDAVNVVRNRSNMPDLEVNYPGLDKTGMFERIKHERKVELAFEGHRFWDIRRWRIGDQICNGSVPINPLNPQEGGYVSCCYPLKQADGSIMYLTPSTKDDVLAPGDEIFREPYTNFRRAYIWNDRNYLMPIPQAAMDRNPELDQNPGY</sequence>
<gene>
    <name evidence="9" type="ORF">FUA26_15065</name>
</gene>
<dbReference type="Gene3D" id="1.25.40.390">
    <property type="match status" value="1"/>
</dbReference>
<keyword evidence="10" id="KW-1185">Reference proteome</keyword>
<proteinExistence type="inferred from homology"/>
<comment type="subcellular location">
    <subcellularLocation>
        <location evidence="1">Cell outer membrane</location>
    </subcellularLocation>
</comment>
<keyword evidence="5" id="KW-0998">Cell outer membrane</keyword>
<dbReference type="RefSeq" id="WP_147138006.1">
    <property type="nucleotide sequence ID" value="NZ_VOSC01000033.1"/>
</dbReference>
<name>A0A5C7ABV9_9FLAO</name>
<evidence type="ECO:0000256" key="4">
    <source>
        <dbReference type="ARBA" id="ARBA00023136"/>
    </source>
</evidence>
<protein>
    <submittedName>
        <fullName evidence="9">RagB/SusD family nutrient uptake outer membrane protein</fullName>
    </submittedName>
</protein>
<evidence type="ECO:0000256" key="3">
    <source>
        <dbReference type="ARBA" id="ARBA00022729"/>
    </source>
</evidence>
<dbReference type="InterPro" id="IPR012944">
    <property type="entry name" value="SusD_RagB_dom"/>
</dbReference>
<dbReference type="PROSITE" id="PS51257">
    <property type="entry name" value="PROKAR_LIPOPROTEIN"/>
    <property type="match status" value="1"/>
</dbReference>
<dbReference type="EMBL" id="VOSC01000033">
    <property type="protein sequence ID" value="TXE06290.1"/>
    <property type="molecule type" value="Genomic_DNA"/>
</dbReference>
<dbReference type="InterPro" id="IPR011990">
    <property type="entry name" value="TPR-like_helical_dom_sf"/>
</dbReference>
<dbReference type="Pfam" id="PF07980">
    <property type="entry name" value="SusD_RagB"/>
    <property type="match status" value="1"/>
</dbReference>
<keyword evidence="4" id="KW-0472">Membrane</keyword>
<keyword evidence="3 6" id="KW-0732">Signal</keyword>
<feature type="chain" id="PRO_5022658939" evidence="6">
    <location>
        <begin position="23"/>
        <end position="596"/>
    </location>
</feature>
<organism evidence="9 10">
    <name type="scientific">Seonamhaeicola algicola</name>
    <dbReference type="NCBI Taxonomy" id="1719036"/>
    <lineage>
        <taxon>Bacteria</taxon>
        <taxon>Pseudomonadati</taxon>
        <taxon>Bacteroidota</taxon>
        <taxon>Flavobacteriia</taxon>
        <taxon>Flavobacteriales</taxon>
        <taxon>Flavobacteriaceae</taxon>
    </lineage>
</organism>
<evidence type="ECO:0000256" key="1">
    <source>
        <dbReference type="ARBA" id="ARBA00004442"/>
    </source>
</evidence>
<accession>A0A5C7ABV9</accession>
<dbReference type="CDD" id="cd08977">
    <property type="entry name" value="SusD"/>
    <property type="match status" value="1"/>
</dbReference>
<evidence type="ECO:0000259" key="7">
    <source>
        <dbReference type="Pfam" id="PF07980"/>
    </source>
</evidence>
<feature type="domain" description="SusD-like N-terminal" evidence="8">
    <location>
        <begin position="95"/>
        <end position="211"/>
    </location>
</feature>